<dbReference type="PROSITE" id="PS00092">
    <property type="entry name" value="N6_MTASE"/>
    <property type="match status" value="1"/>
</dbReference>
<name>A0A839RRE6_9ACTN</name>
<keyword evidence="7" id="KW-1185">Reference proteome</keyword>
<comment type="similarity">
    <text evidence="1">Belongs to the eukaryotic/archaeal PrmC-related family.</text>
</comment>
<dbReference type="Gene3D" id="3.40.50.150">
    <property type="entry name" value="Vaccinia Virus protein VP39"/>
    <property type="match status" value="1"/>
</dbReference>
<dbReference type="InterPro" id="IPR004557">
    <property type="entry name" value="PrmC-related"/>
</dbReference>
<evidence type="ECO:0000313" key="6">
    <source>
        <dbReference type="EMBL" id="MBB3038798.1"/>
    </source>
</evidence>
<dbReference type="InterPro" id="IPR029063">
    <property type="entry name" value="SAM-dependent_MTases_sf"/>
</dbReference>
<evidence type="ECO:0000256" key="4">
    <source>
        <dbReference type="ARBA" id="ARBA00022691"/>
    </source>
</evidence>
<protein>
    <submittedName>
        <fullName evidence="6">Release factor glutamine methyltransferase</fullName>
        <ecNumber evidence="6">2.1.1.297</ecNumber>
    </submittedName>
</protein>
<dbReference type="InterPro" id="IPR052190">
    <property type="entry name" value="Euk-Arch_PrmC-MTase"/>
</dbReference>
<reference evidence="6 7" key="1">
    <citation type="submission" date="2020-08" db="EMBL/GenBank/DDBJ databases">
        <title>Sequencing the genomes of 1000 actinobacteria strains.</title>
        <authorList>
            <person name="Klenk H.-P."/>
        </authorList>
    </citation>
    <scope>NUCLEOTIDE SEQUENCE [LARGE SCALE GENOMIC DNA]</scope>
    <source>
        <strain evidence="6 7">DSM 45258</strain>
    </source>
</reference>
<proteinExistence type="inferred from homology"/>
<evidence type="ECO:0000256" key="3">
    <source>
        <dbReference type="ARBA" id="ARBA00022679"/>
    </source>
</evidence>
<dbReference type="GO" id="GO:0003676">
    <property type="term" value="F:nucleic acid binding"/>
    <property type="evidence" value="ECO:0007669"/>
    <property type="project" value="InterPro"/>
</dbReference>
<sequence length="238" mass="24987">MTLELERGKDATVAPSQHAAPLGPKVLRLPGVYRPQEDTMLLAREYLRSGLAGRGSVLDVCCGTGYLSLVAAWSGARTVTAVDTSARAVWSARANARLFKAPVNVVHSDLAALHPTRSYDVVLANPPYVPWFGGGGAGPCAKWDAGADGRAVIDSLCASAGRLLAPKATLLMVHSAVSDPGKTVAMLSEAGLTATVTAHEHIPFGPVMRSRAAKLRAAGYLLPEQTLEEIVVVRADKQ</sequence>
<feature type="domain" description="Methyltransferase small" evidence="5">
    <location>
        <begin position="53"/>
        <end position="128"/>
    </location>
</feature>
<dbReference type="GO" id="GO:0032259">
    <property type="term" value="P:methylation"/>
    <property type="evidence" value="ECO:0007669"/>
    <property type="project" value="UniProtKB-KW"/>
</dbReference>
<accession>A0A839RRE6</accession>
<evidence type="ECO:0000259" key="5">
    <source>
        <dbReference type="Pfam" id="PF05175"/>
    </source>
</evidence>
<dbReference type="Pfam" id="PF05175">
    <property type="entry name" value="MTS"/>
    <property type="match status" value="1"/>
</dbReference>
<evidence type="ECO:0000313" key="7">
    <source>
        <dbReference type="Proteomes" id="UP000567922"/>
    </source>
</evidence>
<dbReference type="Proteomes" id="UP000567922">
    <property type="component" value="Unassembled WGS sequence"/>
</dbReference>
<dbReference type="SUPFAM" id="SSF53335">
    <property type="entry name" value="S-adenosyl-L-methionine-dependent methyltransferases"/>
    <property type="match status" value="1"/>
</dbReference>
<dbReference type="AlphaFoldDB" id="A0A839RRE6"/>
<dbReference type="InterPro" id="IPR002052">
    <property type="entry name" value="DNA_methylase_N6_adenine_CS"/>
</dbReference>
<dbReference type="PANTHER" id="PTHR45875:SF1">
    <property type="entry name" value="METHYLTRANSFERASE N6AMT1"/>
    <property type="match status" value="1"/>
</dbReference>
<organism evidence="6 7">
    <name type="scientific">Hoyosella altamirensis</name>
    <dbReference type="NCBI Taxonomy" id="616997"/>
    <lineage>
        <taxon>Bacteria</taxon>
        <taxon>Bacillati</taxon>
        <taxon>Actinomycetota</taxon>
        <taxon>Actinomycetes</taxon>
        <taxon>Mycobacteriales</taxon>
        <taxon>Hoyosellaceae</taxon>
        <taxon>Hoyosella</taxon>
    </lineage>
</organism>
<dbReference type="PANTHER" id="PTHR45875">
    <property type="entry name" value="METHYLTRANSFERASE N6AMT1"/>
    <property type="match status" value="1"/>
</dbReference>
<dbReference type="EMBL" id="JACHWS010000003">
    <property type="protein sequence ID" value="MBB3038798.1"/>
    <property type="molecule type" value="Genomic_DNA"/>
</dbReference>
<keyword evidence="2 6" id="KW-0489">Methyltransferase</keyword>
<dbReference type="InterPro" id="IPR007848">
    <property type="entry name" value="Small_mtfrase_dom"/>
</dbReference>
<keyword evidence="3 6" id="KW-0808">Transferase</keyword>
<dbReference type="GO" id="GO:0102559">
    <property type="term" value="F:peptide chain release factor N(5)-glutamine methyltransferase activity"/>
    <property type="evidence" value="ECO:0007669"/>
    <property type="project" value="UniProtKB-EC"/>
</dbReference>
<dbReference type="GO" id="GO:0035657">
    <property type="term" value="C:eRF1 methyltransferase complex"/>
    <property type="evidence" value="ECO:0007669"/>
    <property type="project" value="TreeGrafter"/>
</dbReference>
<dbReference type="RefSeq" id="WP_232323029.1">
    <property type="nucleotide sequence ID" value="NZ_BDDI01000014.1"/>
</dbReference>
<dbReference type="EC" id="2.1.1.297" evidence="6"/>
<dbReference type="CDD" id="cd02440">
    <property type="entry name" value="AdoMet_MTases"/>
    <property type="match status" value="1"/>
</dbReference>
<comment type="caution">
    <text evidence="6">The sequence shown here is derived from an EMBL/GenBank/DDBJ whole genome shotgun (WGS) entry which is preliminary data.</text>
</comment>
<evidence type="ECO:0000256" key="2">
    <source>
        <dbReference type="ARBA" id="ARBA00022603"/>
    </source>
</evidence>
<dbReference type="NCBIfam" id="TIGR00537">
    <property type="entry name" value="hemK_rel_arch"/>
    <property type="match status" value="1"/>
</dbReference>
<evidence type="ECO:0000256" key="1">
    <source>
        <dbReference type="ARBA" id="ARBA00006149"/>
    </source>
</evidence>
<gene>
    <name evidence="6" type="ORF">FHU29_003267</name>
</gene>
<keyword evidence="4" id="KW-0949">S-adenosyl-L-methionine</keyword>